<name>A0AAP2DYI4_9BACT</name>
<dbReference type="RefSeq" id="WP_254085564.1">
    <property type="nucleotide sequence ID" value="NZ_JAHESE010000018.1"/>
</dbReference>
<reference evidence="5 6" key="1">
    <citation type="submission" date="2021-05" db="EMBL/GenBank/DDBJ databases">
        <title>A Polyphasic approach of four new species of the genus Ohtaekwangia: Ohtaekwangia histidinii sp. nov., Ohtaekwangia cretensis sp. nov., Ohtaekwangia indiensis sp. nov., Ohtaekwangia reichenbachii sp. nov. from diverse environment.</title>
        <authorList>
            <person name="Octaviana S."/>
        </authorList>
    </citation>
    <scope>NUCLEOTIDE SEQUENCE [LARGE SCALE GENOMIC DNA]</scope>
    <source>
        <strain evidence="5 6">PWU5</strain>
    </source>
</reference>
<evidence type="ECO:0000256" key="2">
    <source>
        <dbReference type="ARBA" id="ARBA00023125"/>
    </source>
</evidence>
<keyword evidence="6" id="KW-1185">Reference proteome</keyword>
<organism evidence="5 6">
    <name type="scientific">Dawidia cretensis</name>
    <dbReference type="NCBI Taxonomy" id="2782350"/>
    <lineage>
        <taxon>Bacteria</taxon>
        <taxon>Pseudomonadati</taxon>
        <taxon>Bacteroidota</taxon>
        <taxon>Cytophagia</taxon>
        <taxon>Cytophagales</taxon>
        <taxon>Chryseotaleaceae</taxon>
        <taxon>Dawidia</taxon>
    </lineage>
</organism>
<dbReference type="Pfam" id="PF12833">
    <property type="entry name" value="HTH_18"/>
    <property type="match status" value="1"/>
</dbReference>
<gene>
    <name evidence="5" type="ORF">KK062_17195</name>
</gene>
<dbReference type="Gene3D" id="1.10.10.60">
    <property type="entry name" value="Homeodomain-like"/>
    <property type="match status" value="1"/>
</dbReference>
<dbReference type="PROSITE" id="PS01124">
    <property type="entry name" value="HTH_ARAC_FAMILY_2"/>
    <property type="match status" value="1"/>
</dbReference>
<dbReference type="Proteomes" id="UP001319080">
    <property type="component" value="Unassembled WGS sequence"/>
</dbReference>
<dbReference type="PANTHER" id="PTHR46796:SF13">
    <property type="entry name" value="HTH-TYPE TRANSCRIPTIONAL ACTIVATOR RHAS"/>
    <property type="match status" value="1"/>
</dbReference>
<evidence type="ECO:0000256" key="3">
    <source>
        <dbReference type="ARBA" id="ARBA00023163"/>
    </source>
</evidence>
<dbReference type="SMART" id="SM00342">
    <property type="entry name" value="HTH_ARAC"/>
    <property type="match status" value="1"/>
</dbReference>
<keyword evidence="3" id="KW-0804">Transcription</keyword>
<comment type="caution">
    <text evidence="5">The sequence shown here is derived from an EMBL/GenBank/DDBJ whole genome shotgun (WGS) entry which is preliminary data.</text>
</comment>
<dbReference type="InterPro" id="IPR046532">
    <property type="entry name" value="DUF6597"/>
</dbReference>
<evidence type="ECO:0000259" key="4">
    <source>
        <dbReference type="PROSITE" id="PS01124"/>
    </source>
</evidence>
<dbReference type="InterPro" id="IPR018060">
    <property type="entry name" value="HTH_AraC"/>
</dbReference>
<dbReference type="GO" id="GO:0043565">
    <property type="term" value="F:sequence-specific DNA binding"/>
    <property type="evidence" value="ECO:0007669"/>
    <property type="project" value="InterPro"/>
</dbReference>
<sequence>MNLVRFIPTDRLKPFVKAYLVIASEHGMDNRILPDTALVMALRFQGTIAFTDRGHCENMPATALTGLRHAARMVHYAQQTAMLLVQFHDGGAAAFFRQPLHVLSDQSVALSDLLPRDAVTALEDQLCAAASHAQRVTLTEQFLLSFLHEPEQDRIVREALRQIHAARGTARIGDIIKELPLSRDAFEKRFRRLVGTSPKQFSIVVRLRHVIDTHANHDSLTDAAYRAGYFDQAHFIKDFTAFTGQTPGVFFATKRSW</sequence>
<evidence type="ECO:0000256" key="1">
    <source>
        <dbReference type="ARBA" id="ARBA00023015"/>
    </source>
</evidence>
<dbReference type="SUPFAM" id="SSF46689">
    <property type="entry name" value="Homeodomain-like"/>
    <property type="match status" value="1"/>
</dbReference>
<dbReference type="PANTHER" id="PTHR46796">
    <property type="entry name" value="HTH-TYPE TRANSCRIPTIONAL ACTIVATOR RHAS-RELATED"/>
    <property type="match status" value="1"/>
</dbReference>
<dbReference type="GO" id="GO:0003700">
    <property type="term" value="F:DNA-binding transcription factor activity"/>
    <property type="evidence" value="ECO:0007669"/>
    <property type="project" value="InterPro"/>
</dbReference>
<dbReference type="Pfam" id="PF20240">
    <property type="entry name" value="DUF6597"/>
    <property type="match status" value="1"/>
</dbReference>
<evidence type="ECO:0000313" key="6">
    <source>
        <dbReference type="Proteomes" id="UP001319080"/>
    </source>
</evidence>
<accession>A0AAP2DYI4</accession>
<keyword evidence="1" id="KW-0805">Transcription regulation</keyword>
<dbReference type="InterPro" id="IPR009057">
    <property type="entry name" value="Homeodomain-like_sf"/>
</dbReference>
<feature type="domain" description="HTH araC/xylS-type" evidence="4">
    <location>
        <begin position="153"/>
        <end position="253"/>
    </location>
</feature>
<dbReference type="EMBL" id="JAHESE010000018">
    <property type="protein sequence ID" value="MBT1709985.1"/>
    <property type="molecule type" value="Genomic_DNA"/>
</dbReference>
<proteinExistence type="predicted"/>
<keyword evidence="2" id="KW-0238">DNA-binding</keyword>
<evidence type="ECO:0000313" key="5">
    <source>
        <dbReference type="EMBL" id="MBT1709985.1"/>
    </source>
</evidence>
<protein>
    <submittedName>
        <fullName evidence="5">Helix-turn-helix transcriptional regulator</fullName>
    </submittedName>
</protein>
<dbReference type="AlphaFoldDB" id="A0AAP2DYI4"/>
<dbReference type="InterPro" id="IPR050204">
    <property type="entry name" value="AraC_XylS_family_regulators"/>
</dbReference>